<dbReference type="STRING" id="1792845.BC343_25895"/>
<comment type="caution">
    <text evidence="1">The sequence shown here is derived from an EMBL/GenBank/DDBJ whole genome shotgun (WGS) entry which is preliminary data.</text>
</comment>
<dbReference type="EMBL" id="MBTF01000008">
    <property type="protein sequence ID" value="OOQ60193.1"/>
    <property type="molecule type" value="Genomic_DNA"/>
</dbReference>
<dbReference type="AlphaFoldDB" id="A0A1S9PGW4"/>
<proteinExistence type="predicted"/>
<sequence>MIQGAENIFISRKPALGIEVETPEPREGRCEGKGEELQRIARPKGTPTTLKDLTTFKKLSNLHGCIPAFFPYF</sequence>
<protein>
    <submittedName>
        <fullName evidence="1">Uncharacterized protein</fullName>
    </submittedName>
</protein>
<keyword evidence="2" id="KW-1185">Reference proteome</keyword>
<organism evidence="1 2">
    <name type="scientific">Mucilaginibacter pedocola</name>
    <dbReference type="NCBI Taxonomy" id="1792845"/>
    <lineage>
        <taxon>Bacteria</taxon>
        <taxon>Pseudomonadati</taxon>
        <taxon>Bacteroidota</taxon>
        <taxon>Sphingobacteriia</taxon>
        <taxon>Sphingobacteriales</taxon>
        <taxon>Sphingobacteriaceae</taxon>
        <taxon>Mucilaginibacter</taxon>
    </lineage>
</organism>
<accession>A0A1S9PGW4</accession>
<evidence type="ECO:0000313" key="1">
    <source>
        <dbReference type="EMBL" id="OOQ60193.1"/>
    </source>
</evidence>
<evidence type="ECO:0000313" key="2">
    <source>
        <dbReference type="Proteomes" id="UP000189739"/>
    </source>
</evidence>
<gene>
    <name evidence="1" type="ORF">BC343_25895</name>
</gene>
<reference evidence="1 2" key="1">
    <citation type="submission" date="2016-07" db="EMBL/GenBank/DDBJ databases">
        <title>Genomic analysis of zinc-resistant bacterium Mucilaginibacter pedocola TBZ30.</title>
        <authorList>
            <person name="Huang J."/>
            <person name="Tang J."/>
        </authorList>
    </citation>
    <scope>NUCLEOTIDE SEQUENCE [LARGE SCALE GENOMIC DNA]</scope>
    <source>
        <strain evidence="1 2">TBZ30</strain>
    </source>
</reference>
<name>A0A1S9PGW4_9SPHI</name>
<dbReference type="Proteomes" id="UP000189739">
    <property type="component" value="Unassembled WGS sequence"/>
</dbReference>